<dbReference type="PROSITE" id="PS50010">
    <property type="entry name" value="DH_2"/>
    <property type="match status" value="1"/>
</dbReference>
<name>A0A8S3B5D0_9BILA</name>
<evidence type="ECO:0000313" key="3">
    <source>
        <dbReference type="EMBL" id="CAF4798972.1"/>
    </source>
</evidence>
<dbReference type="AlphaFoldDB" id="A0A8S3B5D0"/>
<evidence type="ECO:0000256" key="1">
    <source>
        <dbReference type="SAM" id="MobiDB-lite"/>
    </source>
</evidence>
<organism evidence="3 4">
    <name type="scientific">Rotaria magnacalcarata</name>
    <dbReference type="NCBI Taxonomy" id="392030"/>
    <lineage>
        <taxon>Eukaryota</taxon>
        <taxon>Metazoa</taxon>
        <taxon>Spiralia</taxon>
        <taxon>Gnathifera</taxon>
        <taxon>Rotifera</taxon>
        <taxon>Eurotatoria</taxon>
        <taxon>Bdelloidea</taxon>
        <taxon>Philodinida</taxon>
        <taxon>Philodinidae</taxon>
        <taxon>Rotaria</taxon>
    </lineage>
</organism>
<evidence type="ECO:0000259" key="2">
    <source>
        <dbReference type="PROSITE" id="PS50010"/>
    </source>
</evidence>
<protein>
    <recommendedName>
        <fullName evidence="2">DH domain-containing protein</fullName>
    </recommendedName>
</protein>
<dbReference type="InterPro" id="IPR000219">
    <property type="entry name" value="DH_dom"/>
</dbReference>
<proteinExistence type="predicted"/>
<dbReference type="InterPro" id="IPR035899">
    <property type="entry name" value="DBL_dom_sf"/>
</dbReference>
<dbReference type="EMBL" id="CAJOBH010139734">
    <property type="protein sequence ID" value="CAF4798972.1"/>
    <property type="molecule type" value="Genomic_DNA"/>
</dbReference>
<dbReference type="GO" id="GO:0005085">
    <property type="term" value="F:guanyl-nucleotide exchange factor activity"/>
    <property type="evidence" value="ECO:0007669"/>
    <property type="project" value="InterPro"/>
</dbReference>
<dbReference type="Proteomes" id="UP000681967">
    <property type="component" value="Unassembled WGS sequence"/>
</dbReference>
<reference evidence="3" key="1">
    <citation type="submission" date="2021-02" db="EMBL/GenBank/DDBJ databases">
        <authorList>
            <person name="Nowell W R."/>
        </authorList>
    </citation>
    <scope>NUCLEOTIDE SEQUENCE</scope>
</reference>
<comment type="caution">
    <text evidence="3">The sequence shown here is derived from an EMBL/GenBank/DDBJ whole genome shotgun (WGS) entry which is preliminary data.</text>
</comment>
<feature type="compositionally biased region" description="Polar residues" evidence="1">
    <location>
        <begin position="27"/>
        <end position="73"/>
    </location>
</feature>
<dbReference type="SUPFAM" id="SSF48065">
    <property type="entry name" value="DBL homology domain (DH-domain)"/>
    <property type="match status" value="1"/>
</dbReference>
<sequence length="299" mass="33924">DSITTGQQQYRREISGFVNNHRPVPPITSSTPPGRSSITTEQQLISVAQRPSLSKQAPIINNENGEISSPNKRSSIGENILPISPALKPFINKTTDETNIDDNKTRTIPIIHEYRSPTTTLTSRANPSTFYSMNQQIAGIPRLIGSVSLPPTSLSTHFPTSLSSTMIISPLHDRAFFICKELLMTERTYKKDIEVVADNFRRELMLIINEQNDIYLDQDEQQQQQKNLEKDSLLNLSDLLFTHLVPIYNFHVHFLRQLEQRISLWENRSIPGNEYGSGETTHQHIGDLITNLVEILPVR</sequence>
<feature type="region of interest" description="Disordered" evidence="1">
    <location>
        <begin position="18"/>
        <end position="73"/>
    </location>
</feature>
<gene>
    <name evidence="3" type="ORF">BYL167_LOCUS48055</name>
</gene>
<feature type="non-terminal residue" evidence="3">
    <location>
        <position position="1"/>
    </location>
</feature>
<dbReference type="Pfam" id="PF00621">
    <property type="entry name" value="RhoGEF"/>
    <property type="match status" value="1"/>
</dbReference>
<accession>A0A8S3B5D0</accession>
<feature type="non-terminal residue" evidence="3">
    <location>
        <position position="299"/>
    </location>
</feature>
<dbReference type="Gene3D" id="1.20.900.10">
    <property type="entry name" value="Dbl homology (DH) domain"/>
    <property type="match status" value="1"/>
</dbReference>
<feature type="domain" description="DH" evidence="2">
    <location>
        <begin position="174"/>
        <end position="299"/>
    </location>
</feature>
<evidence type="ECO:0000313" key="4">
    <source>
        <dbReference type="Proteomes" id="UP000681967"/>
    </source>
</evidence>